<gene>
    <name evidence="2" type="ORF">TIFTF001_040600</name>
</gene>
<keyword evidence="3" id="KW-1185">Reference proteome</keyword>
<feature type="region of interest" description="Disordered" evidence="1">
    <location>
        <begin position="18"/>
        <end position="43"/>
    </location>
</feature>
<dbReference type="Proteomes" id="UP001187192">
    <property type="component" value="Unassembled WGS sequence"/>
</dbReference>
<proteinExistence type="predicted"/>
<evidence type="ECO:0000313" key="2">
    <source>
        <dbReference type="EMBL" id="GMN24688.1"/>
    </source>
</evidence>
<name>A0AA87ZED5_FICCA</name>
<sequence length="69" mass="7749">MQLETNRLREQVARLNQIPQANEEPLQDNPVPPVAPQVPGVRQGVPRNVKVPLVPEGIQENPPLVWEDL</sequence>
<dbReference type="AlphaFoldDB" id="A0AA87ZED5"/>
<dbReference type="EMBL" id="BTGU01001515">
    <property type="protein sequence ID" value="GMN24688.1"/>
    <property type="molecule type" value="Genomic_DNA"/>
</dbReference>
<comment type="caution">
    <text evidence="2">The sequence shown here is derived from an EMBL/GenBank/DDBJ whole genome shotgun (WGS) entry which is preliminary data.</text>
</comment>
<accession>A0AA87ZED5</accession>
<evidence type="ECO:0000256" key="1">
    <source>
        <dbReference type="SAM" id="MobiDB-lite"/>
    </source>
</evidence>
<protein>
    <submittedName>
        <fullName evidence="2">Uncharacterized protein</fullName>
    </submittedName>
</protein>
<organism evidence="2 3">
    <name type="scientific">Ficus carica</name>
    <name type="common">Common fig</name>
    <dbReference type="NCBI Taxonomy" id="3494"/>
    <lineage>
        <taxon>Eukaryota</taxon>
        <taxon>Viridiplantae</taxon>
        <taxon>Streptophyta</taxon>
        <taxon>Embryophyta</taxon>
        <taxon>Tracheophyta</taxon>
        <taxon>Spermatophyta</taxon>
        <taxon>Magnoliopsida</taxon>
        <taxon>eudicotyledons</taxon>
        <taxon>Gunneridae</taxon>
        <taxon>Pentapetalae</taxon>
        <taxon>rosids</taxon>
        <taxon>fabids</taxon>
        <taxon>Rosales</taxon>
        <taxon>Moraceae</taxon>
        <taxon>Ficeae</taxon>
        <taxon>Ficus</taxon>
    </lineage>
</organism>
<evidence type="ECO:0000313" key="3">
    <source>
        <dbReference type="Proteomes" id="UP001187192"/>
    </source>
</evidence>
<reference evidence="2" key="1">
    <citation type="submission" date="2023-07" db="EMBL/GenBank/DDBJ databases">
        <title>draft genome sequence of fig (Ficus carica).</title>
        <authorList>
            <person name="Takahashi T."/>
            <person name="Nishimura K."/>
        </authorList>
    </citation>
    <scope>NUCLEOTIDE SEQUENCE</scope>
</reference>